<proteinExistence type="predicted"/>
<accession>A0A1G2K282</accession>
<evidence type="ECO:0000313" key="1">
    <source>
        <dbReference type="EMBL" id="OGZ93534.1"/>
    </source>
</evidence>
<dbReference type="SUPFAM" id="SSF143100">
    <property type="entry name" value="TTHA1013/TTHA0281-like"/>
    <property type="match status" value="1"/>
</dbReference>
<dbReference type="Proteomes" id="UP000177152">
    <property type="component" value="Unassembled WGS sequence"/>
</dbReference>
<dbReference type="EMBL" id="MHQC01000057">
    <property type="protein sequence ID" value="OGZ93534.1"/>
    <property type="molecule type" value="Genomic_DNA"/>
</dbReference>
<dbReference type="Gene3D" id="3.30.160.250">
    <property type="match status" value="1"/>
</dbReference>
<dbReference type="InterPro" id="IPR035069">
    <property type="entry name" value="TTHA1013/TTHA0281-like"/>
</dbReference>
<organism evidence="1 2">
    <name type="scientific">Candidatus Sungbacteria bacterium RIFCSPHIGHO2_01_FULL_47_32</name>
    <dbReference type="NCBI Taxonomy" id="1802264"/>
    <lineage>
        <taxon>Bacteria</taxon>
        <taxon>Candidatus Sungiibacteriota</taxon>
    </lineage>
</organism>
<name>A0A1G2K282_9BACT</name>
<comment type="caution">
    <text evidence="1">The sequence shown here is derived from an EMBL/GenBank/DDBJ whole genome shotgun (WGS) entry which is preliminary data.</text>
</comment>
<evidence type="ECO:0000313" key="2">
    <source>
        <dbReference type="Proteomes" id="UP000177152"/>
    </source>
</evidence>
<sequence>MKKIIQVHVFKGDTHYVAECVDLPVVTQGRTLDELSENLKEAIALQLEDENPADFDLIEKPSVLASFEIEPSYAKT</sequence>
<dbReference type="AlphaFoldDB" id="A0A1G2K282"/>
<reference evidence="1 2" key="1">
    <citation type="journal article" date="2016" name="Nat. Commun.">
        <title>Thousands of microbial genomes shed light on interconnected biogeochemical processes in an aquifer system.</title>
        <authorList>
            <person name="Anantharaman K."/>
            <person name="Brown C.T."/>
            <person name="Hug L.A."/>
            <person name="Sharon I."/>
            <person name="Castelle C.J."/>
            <person name="Probst A.J."/>
            <person name="Thomas B.C."/>
            <person name="Singh A."/>
            <person name="Wilkins M.J."/>
            <person name="Karaoz U."/>
            <person name="Brodie E.L."/>
            <person name="Williams K.H."/>
            <person name="Hubbard S.S."/>
            <person name="Banfield J.F."/>
        </authorList>
    </citation>
    <scope>NUCLEOTIDE SEQUENCE [LARGE SCALE GENOMIC DNA]</scope>
</reference>
<protein>
    <recommendedName>
        <fullName evidence="3">HicB-like antitoxin of toxin-antitoxin system domain-containing protein</fullName>
    </recommendedName>
</protein>
<evidence type="ECO:0008006" key="3">
    <source>
        <dbReference type="Google" id="ProtNLM"/>
    </source>
</evidence>
<gene>
    <name evidence="1" type="ORF">A2633_03345</name>
</gene>